<accession>A0AAE3M1L5</accession>
<dbReference type="PRINTS" id="PR00080">
    <property type="entry name" value="SDRFAMILY"/>
</dbReference>
<comment type="caution">
    <text evidence="3">The sequence shown here is derived from an EMBL/GenBank/DDBJ whole genome shotgun (WGS) entry which is preliminary data.</text>
</comment>
<dbReference type="Proteomes" id="UP001209229">
    <property type="component" value="Unassembled WGS sequence"/>
</dbReference>
<evidence type="ECO:0000256" key="2">
    <source>
        <dbReference type="ARBA" id="ARBA00023002"/>
    </source>
</evidence>
<comment type="similarity">
    <text evidence="1">Belongs to the short-chain dehydrogenases/reductases (SDR) family.</text>
</comment>
<dbReference type="Gene3D" id="3.40.50.720">
    <property type="entry name" value="NAD(P)-binding Rossmann-like Domain"/>
    <property type="match status" value="1"/>
</dbReference>
<dbReference type="Pfam" id="PF13561">
    <property type="entry name" value="adh_short_C2"/>
    <property type="match status" value="1"/>
</dbReference>
<dbReference type="NCBIfam" id="NF009466">
    <property type="entry name" value="PRK12826.1-2"/>
    <property type="match status" value="1"/>
</dbReference>
<evidence type="ECO:0000313" key="4">
    <source>
        <dbReference type="Proteomes" id="UP001209229"/>
    </source>
</evidence>
<evidence type="ECO:0000313" key="3">
    <source>
        <dbReference type="EMBL" id="MCW3785542.1"/>
    </source>
</evidence>
<dbReference type="InterPro" id="IPR050259">
    <property type="entry name" value="SDR"/>
</dbReference>
<protein>
    <submittedName>
        <fullName evidence="3">3-oxoacyl-ACP reductase FabG</fullName>
        <ecNumber evidence="3">1.1.1.100</ecNumber>
    </submittedName>
</protein>
<dbReference type="PANTHER" id="PTHR42879:SF2">
    <property type="entry name" value="3-OXOACYL-[ACYL-CARRIER-PROTEIN] REDUCTASE FABG"/>
    <property type="match status" value="1"/>
</dbReference>
<dbReference type="NCBIfam" id="NF004200">
    <property type="entry name" value="PRK05653.1-5"/>
    <property type="match status" value="1"/>
</dbReference>
<gene>
    <name evidence="3" type="primary">fabG</name>
    <name evidence="3" type="ORF">OM075_03650</name>
</gene>
<dbReference type="PRINTS" id="PR00081">
    <property type="entry name" value="GDHRDH"/>
</dbReference>
<dbReference type="InterPro" id="IPR036291">
    <property type="entry name" value="NAD(P)-bd_dom_sf"/>
</dbReference>
<dbReference type="EC" id="1.1.1.100" evidence="3"/>
<reference evidence="3" key="1">
    <citation type="submission" date="2022-10" db="EMBL/GenBank/DDBJ databases">
        <authorList>
            <person name="Yu W.X."/>
        </authorList>
    </citation>
    <scope>NUCLEOTIDE SEQUENCE</scope>
    <source>
        <strain evidence="3">AAT</strain>
    </source>
</reference>
<sequence length="241" mass="26186">MKNALVTGGSRGIGRAISIQLAQQGFYVLINYRSAHEEAQKVKAEIEEAGGKAELLPFDVSDSQKVEEVLGGWMKENDKHIDVLVNNAGITSDNLMVFMTDSEWNKVISTNQNSFFFVTRQVLEGMVVNKWGRVINIVSLSGQKGHPGQVNYSASKGAVIAATKSLSMEVGKKKVTVNCVAPGFIKTEMTEAINEKEWKRHIPLNRFGKPEEVASVVGFLASDGAAYITGETIAVNGGMYS</sequence>
<dbReference type="InterPro" id="IPR002347">
    <property type="entry name" value="SDR_fam"/>
</dbReference>
<dbReference type="RefSeq" id="WP_301189114.1">
    <property type="nucleotide sequence ID" value="NZ_JAPDPJ010000004.1"/>
</dbReference>
<dbReference type="FunFam" id="3.40.50.720:FF:000173">
    <property type="entry name" value="3-oxoacyl-[acyl-carrier protein] reductase"/>
    <property type="match status" value="1"/>
</dbReference>
<dbReference type="SUPFAM" id="SSF51735">
    <property type="entry name" value="NAD(P)-binding Rossmann-fold domains"/>
    <property type="match status" value="1"/>
</dbReference>
<evidence type="ECO:0000256" key="1">
    <source>
        <dbReference type="ARBA" id="ARBA00006484"/>
    </source>
</evidence>
<name>A0AAE3M1L5_9BACT</name>
<organism evidence="3 4">
    <name type="scientific">Plebeiibacterium sediminum</name>
    <dbReference type="NCBI Taxonomy" id="2992112"/>
    <lineage>
        <taxon>Bacteria</taxon>
        <taxon>Pseudomonadati</taxon>
        <taxon>Bacteroidota</taxon>
        <taxon>Bacteroidia</taxon>
        <taxon>Marinilabiliales</taxon>
        <taxon>Marinilabiliaceae</taxon>
        <taxon>Plebeiibacterium</taxon>
    </lineage>
</organism>
<proteinExistence type="inferred from homology"/>
<dbReference type="GO" id="GO:0004316">
    <property type="term" value="F:3-oxoacyl-[acyl-carrier-protein] reductase (NADPH) activity"/>
    <property type="evidence" value="ECO:0007669"/>
    <property type="project" value="UniProtKB-EC"/>
</dbReference>
<keyword evidence="2 3" id="KW-0560">Oxidoreductase</keyword>
<dbReference type="PANTHER" id="PTHR42879">
    <property type="entry name" value="3-OXOACYL-(ACYL-CARRIER-PROTEIN) REDUCTASE"/>
    <property type="match status" value="1"/>
</dbReference>
<keyword evidence="4" id="KW-1185">Reference proteome</keyword>
<dbReference type="AlphaFoldDB" id="A0AAE3M1L5"/>
<dbReference type="EMBL" id="JAPDPJ010000004">
    <property type="protein sequence ID" value="MCW3785542.1"/>
    <property type="molecule type" value="Genomic_DNA"/>
</dbReference>